<name>A0A2R8AFR5_9RHOB</name>
<comment type="subcellular location">
    <subcellularLocation>
        <location evidence="1">Membrane</location>
        <topology evidence="1">Multi-pass membrane protein</topology>
    </subcellularLocation>
</comment>
<evidence type="ECO:0000313" key="8">
    <source>
        <dbReference type="EMBL" id="SPF30920.1"/>
    </source>
</evidence>
<dbReference type="Proteomes" id="UP000244932">
    <property type="component" value="Unassembled WGS sequence"/>
</dbReference>
<dbReference type="GO" id="GO:0055085">
    <property type="term" value="P:transmembrane transport"/>
    <property type="evidence" value="ECO:0007669"/>
    <property type="project" value="InterPro"/>
</dbReference>
<dbReference type="PANTHER" id="PTHR36838">
    <property type="entry name" value="AUXIN EFFLUX CARRIER FAMILY PROTEIN"/>
    <property type="match status" value="1"/>
</dbReference>
<accession>A0A2R8AFR5</accession>
<dbReference type="RefSeq" id="WP_108783608.1">
    <property type="nucleotide sequence ID" value="NZ_OMKW01000004.1"/>
</dbReference>
<feature type="transmembrane region" description="Helical" evidence="7">
    <location>
        <begin position="6"/>
        <end position="22"/>
    </location>
</feature>
<dbReference type="GO" id="GO:0016020">
    <property type="term" value="C:membrane"/>
    <property type="evidence" value="ECO:0007669"/>
    <property type="project" value="UniProtKB-SubCell"/>
</dbReference>
<feature type="transmembrane region" description="Helical" evidence="7">
    <location>
        <begin position="257"/>
        <end position="277"/>
    </location>
</feature>
<keyword evidence="2" id="KW-0813">Transport</keyword>
<feature type="transmembrane region" description="Helical" evidence="7">
    <location>
        <begin position="228"/>
        <end position="251"/>
    </location>
</feature>
<protein>
    <recommendedName>
        <fullName evidence="10">Transporter YfdV</fullName>
    </recommendedName>
</protein>
<feature type="transmembrane region" description="Helical" evidence="7">
    <location>
        <begin position="95"/>
        <end position="114"/>
    </location>
</feature>
<feature type="transmembrane region" description="Helical" evidence="7">
    <location>
        <begin position="34"/>
        <end position="53"/>
    </location>
</feature>
<evidence type="ECO:0000256" key="4">
    <source>
        <dbReference type="ARBA" id="ARBA00022692"/>
    </source>
</evidence>
<feature type="transmembrane region" description="Helical" evidence="7">
    <location>
        <begin position="126"/>
        <end position="146"/>
    </location>
</feature>
<dbReference type="PANTHER" id="PTHR36838:SF3">
    <property type="entry name" value="TRANSPORTER AUXIN EFFLUX CARRIER EC FAMILY"/>
    <property type="match status" value="1"/>
</dbReference>
<reference evidence="8 9" key="1">
    <citation type="submission" date="2018-03" db="EMBL/GenBank/DDBJ databases">
        <authorList>
            <person name="Keele B.F."/>
        </authorList>
    </citation>
    <scope>NUCLEOTIDE SEQUENCE [LARGE SCALE GENOMIC DNA]</scope>
    <source>
        <strain evidence="8 9">CeCT 8812</strain>
    </source>
</reference>
<feature type="transmembrane region" description="Helical" evidence="7">
    <location>
        <begin position="167"/>
        <end position="188"/>
    </location>
</feature>
<gene>
    <name evidence="8" type="ORF">POI8812_03265</name>
</gene>
<evidence type="ECO:0000256" key="7">
    <source>
        <dbReference type="SAM" id="Phobius"/>
    </source>
</evidence>
<sequence>MLTVLTVVIPVFMIIGAGYVAVRLKLFADAYVDGLMVYTQSFAIPCLLFAALARLDLGAVFDWRLLVSFYSGATTCFVLGILGARYLFGRRPGESVAIGFGALFSNSVLLGLPITERAYGVEALASNFGIIAIHAPFCYLLGITAMEFSRADGRGPAATAAAVTRAMFRNALMIGLMLGFIVNLSGVALPDPVWAAVDMVRASALPAALFGLGGILTRYALSDKIAQAGMVTGLSLVLHPSIAWILSVYVFELPIEFIRSAVLTAAMAPGVNAYVFANMYDRGKGVAANTVLIATALSVVSVSLWLIALSTLEM</sequence>
<evidence type="ECO:0000256" key="3">
    <source>
        <dbReference type="ARBA" id="ARBA00022475"/>
    </source>
</evidence>
<evidence type="ECO:0000256" key="6">
    <source>
        <dbReference type="ARBA" id="ARBA00023136"/>
    </source>
</evidence>
<proteinExistence type="predicted"/>
<evidence type="ECO:0000313" key="9">
    <source>
        <dbReference type="Proteomes" id="UP000244932"/>
    </source>
</evidence>
<feature type="transmembrane region" description="Helical" evidence="7">
    <location>
        <begin position="286"/>
        <end position="308"/>
    </location>
</feature>
<dbReference type="OrthoDB" id="9810457at2"/>
<keyword evidence="6 7" id="KW-0472">Membrane</keyword>
<keyword evidence="3" id="KW-1003">Cell membrane</keyword>
<evidence type="ECO:0000256" key="2">
    <source>
        <dbReference type="ARBA" id="ARBA00022448"/>
    </source>
</evidence>
<feature type="transmembrane region" description="Helical" evidence="7">
    <location>
        <begin position="65"/>
        <end position="88"/>
    </location>
</feature>
<dbReference type="InterPro" id="IPR004776">
    <property type="entry name" value="Mem_transp_PIN-like"/>
</dbReference>
<evidence type="ECO:0008006" key="10">
    <source>
        <dbReference type="Google" id="ProtNLM"/>
    </source>
</evidence>
<evidence type="ECO:0000256" key="1">
    <source>
        <dbReference type="ARBA" id="ARBA00004141"/>
    </source>
</evidence>
<feature type="transmembrane region" description="Helical" evidence="7">
    <location>
        <begin position="200"/>
        <end position="221"/>
    </location>
</feature>
<keyword evidence="9" id="KW-1185">Reference proteome</keyword>
<dbReference type="EMBL" id="OMKW01000004">
    <property type="protein sequence ID" value="SPF30920.1"/>
    <property type="molecule type" value="Genomic_DNA"/>
</dbReference>
<evidence type="ECO:0000256" key="5">
    <source>
        <dbReference type="ARBA" id="ARBA00022989"/>
    </source>
</evidence>
<dbReference type="Pfam" id="PF03547">
    <property type="entry name" value="Mem_trans"/>
    <property type="match status" value="1"/>
</dbReference>
<organism evidence="8 9">
    <name type="scientific">Pontivivens insulae</name>
    <dbReference type="NCBI Taxonomy" id="1639689"/>
    <lineage>
        <taxon>Bacteria</taxon>
        <taxon>Pseudomonadati</taxon>
        <taxon>Pseudomonadota</taxon>
        <taxon>Alphaproteobacteria</taxon>
        <taxon>Rhodobacterales</taxon>
        <taxon>Paracoccaceae</taxon>
        <taxon>Pontivivens</taxon>
    </lineage>
</organism>
<keyword evidence="5 7" id="KW-1133">Transmembrane helix</keyword>
<dbReference type="AlphaFoldDB" id="A0A2R8AFR5"/>
<keyword evidence="4 7" id="KW-0812">Transmembrane</keyword>